<dbReference type="CDD" id="cd22711">
    <property type="entry name" value="FHA_AFDN"/>
    <property type="match status" value="1"/>
</dbReference>
<evidence type="ECO:0000313" key="3">
    <source>
        <dbReference type="EMBL" id="ELT96970.1"/>
    </source>
</evidence>
<keyword evidence="5" id="KW-1185">Reference proteome</keyword>
<feature type="region of interest" description="Disordered" evidence="1">
    <location>
        <begin position="1"/>
        <end position="21"/>
    </location>
</feature>
<accession>R7U1A7</accession>
<gene>
    <name evidence="3" type="ORF">CAPTEDRAFT_144984</name>
</gene>
<proteinExistence type="predicted"/>
<protein>
    <recommendedName>
        <fullName evidence="2">FHA domain-containing protein</fullName>
    </recommendedName>
</protein>
<dbReference type="EMBL" id="AMQN01011122">
    <property type="status" value="NOT_ANNOTATED_CDS"/>
    <property type="molecule type" value="Genomic_DNA"/>
</dbReference>
<feature type="domain" description="FHA" evidence="2">
    <location>
        <begin position="60"/>
        <end position="123"/>
    </location>
</feature>
<dbReference type="EMBL" id="KB308705">
    <property type="protein sequence ID" value="ELT96970.1"/>
    <property type="molecule type" value="Genomic_DNA"/>
</dbReference>
<dbReference type="GO" id="GO:0050839">
    <property type="term" value="F:cell adhesion molecule binding"/>
    <property type="evidence" value="ECO:0007669"/>
    <property type="project" value="TreeGrafter"/>
</dbReference>
<evidence type="ECO:0000313" key="4">
    <source>
        <dbReference type="EnsemblMetazoa" id="CapteP144984"/>
    </source>
</evidence>
<dbReference type="GO" id="GO:0005912">
    <property type="term" value="C:adherens junction"/>
    <property type="evidence" value="ECO:0007669"/>
    <property type="project" value="TreeGrafter"/>
</dbReference>
<sequence>MHRRPPDQPRRKKKKANRKEPIEELLQQFPYLLEINPDGSDARRARRFPLSVANTEIGCERNVGNQYITIYGPDIYPRHCVVSHQPDGMMTVSPAQPEAVTLVNGQRIDRPLVLRPGMMLQLGKGHFFRFCAPMPPDAAVSELSASVLIITLCSIAEAGSRSRT</sequence>
<dbReference type="Proteomes" id="UP000014760">
    <property type="component" value="Unassembled WGS sequence"/>
</dbReference>
<dbReference type="PANTHER" id="PTHR10398">
    <property type="entry name" value="AFADIN"/>
    <property type="match status" value="1"/>
</dbReference>
<dbReference type="OrthoDB" id="6260541at2759"/>
<reference evidence="5" key="1">
    <citation type="submission" date="2012-12" db="EMBL/GenBank/DDBJ databases">
        <authorList>
            <person name="Hellsten U."/>
            <person name="Grimwood J."/>
            <person name="Chapman J.A."/>
            <person name="Shapiro H."/>
            <person name="Aerts A."/>
            <person name="Otillar R.P."/>
            <person name="Terry A.Y."/>
            <person name="Boore J.L."/>
            <person name="Simakov O."/>
            <person name="Marletaz F."/>
            <person name="Cho S.-J."/>
            <person name="Edsinger-Gonzales E."/>
            <person name="Havlak P."/>
            <person name="Kuo D.-H."/>
            <person name="Larsson T."/>
            <person name="Lv J."/>
            <person name="Arendt D."/>
            <person name="Savage R."/>
            <person name="Osoegawa K."/>
            <person name="de Jong P."/>
            <person name="Lindberg D.R."/>
            <person name="Seaver E.C."/>
            <person name="Weisblat D.A."/>
            <person name="Putnam N.H."/>
            <person name="Grigoriev I.V."/>
            <person name="Rokhsar D.S."/>
        </authorList>
    </citation>
    <scope>NUCLEOTIDE SEQUENCE</scope>
    <source>
        <strain evidence="5">I ESC-2004</strain>
    </source>
</reference>
<dbReference type="EnsemblMetazoa" id="CapteT144984">
    <property type="protein sequence ID" value="CapteP144984"/>
    <property type="gene ID" value="CapteG144984"/>
</dbReference>
<dbReference type="AlphaFoldDB" id="R7U1A7"/>
<reference evidence="3 5" key="2">
    <citation type="journal article" date="2013" name="Nature">
        <title>Insights into bilaterian evolution from three spiralian genomes.</title>
        <authorList>
            <person name="Simakov O."/>
            <person name="Marletaz F."/>
            <person name="Cho S.J."/>
            <person name="Edsinger-Gonzales E."/>
            <person name="Havlak P."/>
            <person name="Hellsten U."/>
            <person name="Kuo D.H."/>
            <person name="Larsson T."/>
            <person name="Lv J."/>
            <person name="Arendt D."/>
            <person name="Savage R."/>
            <person name="Osoegawa K."/>
            <person name="de Jong P."/>
            <person name="Grimwood J."/>
            <person name="Chapman J.A."/>
            <person name="Shapiro H."/>
            <person name="Aerts A."/>
            <person name="Otillar R.P."/>
            <person name="Terry A.Y."/>
            <person name="Boore J.L."/>
            <person name="Grigoriev I.V."/>
            <person name="Lindberg D.R."/>
            <person name="Seaver E.C."/>
            <person name="Weisblat D.A."/>
            <person name="Putnam N.H."/>
            <person name="Rokhsar D.S."/>
        </authorList>
    </citation>
    <scope>NUCLEOTIDE SEQUENCE</scope>
    <source>
        <strain evidence="3 5">I ESC-2004</strain>
    </source>
</reference>
<dbReference type="PANTHER" id="PTHR10398:SF2">
    <property type="entry name" value="AFADIN"/>
    <property type="match status" value="1"/>
</dbReference>
<dbReference type="Pfam" id="PF00498">
    <property type="entry name" value="FHA"/>
    <property type="match status" value="1"/>
</dbReference>
<dbReference type="Gene3D" id="2.60.200.20">
    <property type="match status" value="1"/>
</dbReference>
<reference evidence="4" key="3">
    <citation type="submission" date="2015-06" db="UniProtKB">
        <authorList>
            <consortium name="EnsemblMetazoa"/>
        </authorList>
    </citation>
    <scope>IDENTIFICATION</scope>
</reference>
<name>R7U1A7_CAPTE</name>
<dbReference type="GO" id="GO:0032880">
    <property type="term" value="P:regulation of protein localization"/>
    <property type="evidence" value="ECO:0007669"/>
    <property type="project" value="TreeGrafter"/>
</dbReference>
<dbReference type="InterPro" id="IPR028842">
    <property type="entry name" value="Afadin"/>
</dbReference>
<dbReference type="InterPro" id="IPR000253">
    <property type="entry name" value="FHA_dom"/>
</dbReference>
<dbReference type="InterPro" id="IPR008984">
    <property type="entry name" value="SMAD_FHA_dom_sf"/>
</dbReference>
<dbReference type="STRING" id="283909.R7U1A7"/>
<organism evidence="3">
    <name type="scientific">Capitella teleta</name>
    <name type="common">Polychaete worm</name>
    <dbReference type="NCBI Taxonomy" id="283909"/>
    <lineage>
        <taxon>Eukaryota</taxon>
        <taxon>Metazoa</taxon>
        <taxon>Spiralia</taxon>
        <taxon>Lophotrochozoa</taxon>
        <taxon>Annelida</taxon>
        <taxon>Polychaeta</taxon>
        <taxon>Sedentaria</taxon>
        <taxon>Scolecida</taxon>
        <taxon>Capitellidae</taxon>
        <taxon>Capitella</taxon>
    </lineage>
</organism>
<evidence type="ECO:0000259" key="2">
    <source>
        <dbReference type="Pfam" id="PF00498"/>
    </source>
</evidence>
<dbReference type="SUPFAM" id="SSF49879">
    <property type="entry name" value="SMAD/FHA domain"/>
    <property type="match status" value="1"/>
</dbReference>
<dbReference type="HOGENOM" id="CLU_1620601_0_0_1"/>
<evidence type="ECO:0000256" key="1">
    <source>
        <dbReference type="SAM" id="MobiDB-lite"/>
    </source>
</evidence>
<evidence type="ECO:0000313" key="5">
    <source>
        <dbReference type="Proteomes" id="UP000014760"/>
    </source>
</evidence>